<dbReference type="GO" id="GO:0004803">
    <property type="term" value="F:transposase activity"/>
    <property type="evidence" value="ECO:0007669"/>
    <property type="project" value="InterPro"/>
</dbReference>
<evidence type="ECO:0000313" key="3">
    <source>
        <dbReference type="Proteomes" id="UP000294848"/>
    </source>
</evidence>
<dbReference type="InterPro" id="IPR052715">
    <property type="entry name" value="RAYT_transposase"/>
</dbReference>
<accession>A0A4R6H867</accession>
<dbReference type="SUPFAM" id="SSF143422">
    <property type="entry name" value="Transposase IS200-like"/>
    <property type="match status" value="1"/>
</dbReference>
<evidence type="ECO:0000313" key="2">
    <source>
        <dbReference type="EMBL" id="TDO03801.1"/>
    </source>
</evidence>
<dbReference type="Proteomes" id="UP000294848">
    <property type="component" value="Unassembled WGS sequence"/>
</dbReference>
<proteinExistence type="predicted"/>
<dbReference type="PANTHER" id="PTHR36966">
    <property type="entry name" value="REP-ASSOCIATED TYROSINE TRANSPOSASE"/>
    <property type="match status" value="1"/>
</dbReference>
<dbReference type="RefSeq" id="WP_166642831.1">
    <property type="nucleotide sequence ID" value="NZ_SNWI01000002.1"/>
</dbReference>
<evidence type="ECO:0000259" key="1">
    <source>
        <dbReference type="SMART" id="SM01321"/>
    </source>
</evidence>
<dbReference type="GO" id="GO:0006313">
    <property type="term" value="P:DNA transposition"/>
    <property type="evidence" value="ECO:0007669"/>
    <property type="project" value="InterPro"/>
</dbReference>
<name>A0A4R6H867_9BACT</name>
<gene>
    <name evidence="2" type="ORF">DET52_102136</name>
</gene>
<sequence length="223" mass="26382">MEKKEYYKHMLPHFQQPGQAYFVTWSLRDAIPPKALKRYSADLENMKAQLNPNIFGSESTIPLTVAQRDLLSEYHRVRRKYIRAYNDLLDLENHSSVNLVQPENRQVMFEALSYWNLSRLENYAFCIMPNHIHWVFRLFETTEQGKPVYLQDVLYSVKRFTARKINILESRTGALWQKESFDTTIRDVEHLHFAIEYTLNNPVSAGFVKNWAAWKGSYKNDAI</sequence>
<feature type="domain" description="Transposase IS200-like" evidence="1">
    <location>
        <begin position="16"/>
        <end position="201"/>
    </location>
</feature>
<dbReference type="InterPro" id="IPR036515">
    <property type="entry name" value="Transposase_17_sf"/>
</dbReference>
<dbReference type="Gene3D" id="3.30.70.1290">
    <property type="entry name" value="Transposase IS200-like"/>
    <property type="match status" value="1"/>
</dbReference>
<reference evidence="2 3" key="1">
    <citation type="submission" date="2019-03" db="EMBL/GenBank/DDBJ databases">
        <title>Freshwater and sediment microbial communities from various areas in North America, analyzing microbe dynamics in response to fracking.</title>
        <authorList>
            <person name="Lamendella R."/>
        </authorList>
    </citation>
    <scope>NUCLEOTIDE SEQUENCE [LARGE SCALE GENOMIC DNA]</scope>
    <source>
        <strain evidence="2 3">114D</strain>
    </source>
</reference>
<protein>
    <submittedName>
        <fullName evidence="2">Transposase IS200 family protein</fullName>
    </submittedName>
</protein>
<organism evidence="2 3">
    <name type="scientific">Sunxiuqinia elliptica</name>
    <dbReference type="NCBI Taxonomy" id="655355"/>
    <lineage>
        <taxon>Bacteria</taxon>
        <taxon>Pseudomonadati</taxon>
        <taxon>Bacteroidota</taxon>
        <taxon>Bacteroidia</taxon>
        <taxon>Marinilabiliales</taxon>
        <taxon>Prolixibacteraceae</taxon>
        <taxon>Sunxiuqinia</taxon>
    </lineage>
</organism>
<dbReference type="InterPro" id="IPR002686">
    <property type="entry name" value="Transposase_17"/>
</dbReference>
<dbReference type="AlphaFoldDB" id="A0A4R6H867"/>
<comment type="caution">
    <text evidence="2">The sequence shown here is derived from an EMBL/GenBank/DDBJ whole genome shotgun (WGS) entry which is preliminary data.</text>
</comment>
<dbReference type="SMART" id="SM01321">
    <property type="entry name" value="Y1_Tnp"/>
    <property type="match status" value="1"/>
</dbReference>
<dbReference type="PANTHER" id="PTHR36966:SF1">
    <property type="entry name" value="REP-ASSOCIATED TYROSINE TRANSPOSASE"/>
    <property type="match status" value="1"/>
</dbReference>
<dbReference type="GO" id="GO:0043565">
    <property type="term" value="F:sequence-specific DNA binding"/>
    <property type="evidence" value="ECO:0007669"/>
    <property type="project" value="TreeGrafter"/>
</dbReference>
<dbReference type="EMBL" id="SNWI01000002">
    <property type="protein sequence ID" value="TDO03801.1"/>
    <property type="molecule type" value="Genomic_DNA"/>
</dbReference>